<sequence length="361" mass="40610">MGVSEANQRPSRRPKDTPLKQQRMRAWQPVFSHKTSIKAFLGVGIVFLSIGAFWIARNKNISQVRFDYTRCHKIDLYDEPEVMPSENIITHLRASTSGHPLPQWKRTNHSITFDGVTKNYTLCTITFLLPDDLQPPVLFYYHLTNFHQNHRKYVTSLDEAQLKGKASRRARDPIRAMGETRSSIPAEPLPTLFNDTFANPRRFPAGLIPDATKLTTYSMSTNGIASEQEKPLFKPTTYPVPNEPGNGNDIVMVPPPNWAERFLNGYHSGNMFNPADDEAFMEVMTRGLYQLQAFSHFPAHVYDGKKSIIITTASSGVSRNEYLSIACIAPGAISLALTGIVALSVLHKQQALKGHDYLHRS</sequence>
<name>A0A9P9EGC9_9HYPO</name>
<keyword evidence="3 8" id="KW-0812">Transmembrane</keyword>
<dbReference type="GO" id="GO:0005794">
    <property type="term" value="C:Golgi apparatus"/>
    <property type="evidence" value="ECO:0007669"/>
    <property type="project" value="TreeGrafter"/>
</dbReference>
<evidence type="ECO:0000313" key="10">
    <source>
        <dbReference type="Proteomes" id="UP000738349"/>
    </source>
</evidence>
<keyword evidence="10" id="KW-1185">Reference proteome</keyword>
<dbReference type="GO" id="GO:0005886">
    <property type="term" value="C:plasma membrane"/>
    <property type="evidence" value="ECO:0007669"/>
    <property type="project" value="TreeGrafter"/>
</dbReference>
<dbReference type="GO" id="GO:0045332">
    <property type="term" value="P:phospholipid translocation"/>
    <property type="evidence" value="ECO:0007669"/>
    <property type="project" value="UniProtKB-UniRule"/>
</dbReference>
<feature type="transmembrane region" description="Helical" evidence="8">
    <location>
        <begin position="39"/>
        <end position="56"/>
    </location>
</feature>
<evidence type="ECO:0000256" key="7">
    <source>
        <dbReference type="SAM" id="MobiDB-lite"/>
    </source>
</evidence>
<dbReference type="EMBL" id="JAGMUV010000012">
    <property type="protein sequence ID" value="KAH7137760.1"/>
    <property type="molecule type" value="Genomic_DNA"/>
</dbReference>
<comment type="caution">
    <text evidence="9">The sequence shown here is derived from an EMBL/GenBank/DDBJ whole genome shotgun (WGS) entry which is preliminary data.</text>
</comment>
<dbReference type="OrthoDB" id="340608at2759"/>
<feature type="transmembrane region" description="Helical" evidence="8">
    <location>
        <begin position="322"/>
        <end position="346"/>
    </location>
</feature>
<reference evidence="9" key="1">
    <citation type="journal article" date="2021" name="Nat. Commun.">
        <title>Genetic determinants of endophytism in the Arabidopsis root mycobiome.</title>
        <authorList>
            <person name="Mesny F."/>
            <person name="Miyauchi S."/>
            <person name="Thiergart T."/>
            <person name="Pickel B."/>
            <person name="Atanasova L."/>
            <person name="Karlsson M."/>
            <person name="Huettel B."/>
            <person name="Barry K.W."/>
            <person name="Haridas S."/>
            <person name="Chen C."/>
            <person name="Bauer D."/>
            <person name="Andreopoulos W."/>
            <person name="Pangilinan J."/>
            <person name="LaButti K."/>
            <person name="Riley R."/>
            <person name="Lipzen A."/>
            <person name="Clum A."/>
            <person name="Drula E."/>
            <person name="Henrissat B."/>
            <person name="Kohler A."/>
            <person name="Grigoriev I.V."/>
            <person name="Martin F.M."/>
            <person name="Hacquard S."/>
        </authorList>
    </citation>
    <scope>NUCLEOTIDE SEQUENCE</scope>
    <source>
        <strain evidence="9">MPI-CAGE-AT-0147</strain>
    </source>
</reference>
<protein>
    <submittedName>
        <fullName evidence="9">Ligand-effect modulator 3 family</fullName>
    </submittedName>
</protein>
<accession>A0A9P9EGC9</accession>
<evidence type="ECO:0000313" key="9">
    <source>
        <dbReference type="EMBL" id="KAH7137760.1"/>
    </source>
</evidence>
<gene>
    <name evidence="9" type="ORF">EDB81DRAFT_844221</name>
</gene>
<dbReference type="GO" id="GO:0005783">
    <property type="term" value="C:endoplasmic reticulum"/>
    <property type="evidence" value="ECO:0007669"/>
    <property type="project" value="TreeGrafter"/>
</dbReference>
<feature type="region of interest" description="Disordered" evidence="7">
    <location>
        <begin position="1"/>
        <end position="23"/>
    </location>
</feature>
<dbReference type="InterPro" id="IPR005045">
    <property type="entry name" value="CDC50/LEM3_fam"/>
</dbReference>
<dbReference type="PANTHER" id="PTHR10926">
    <property type="entry name" value="CELL CYCLE CONTROL PROTEIN 50"/>
    <property type="match status" value="1"/>
</dbReference>
<evidence type="ECO:0000256" key="5">
    <source>
        <dbReference type="ARBA" id="ARBA00023136"/>
    </source>
</evidence>
<dbReference type="Proteomes" id="UP000738349">
    <property type="component" value="Unassembled WGS sequence"/>
</dbReference>
<evidence type="ECO:0000256" key="8">
    <source>
        <dbReference type="SAM" id="Phobius"/>
    </source>
</evidence>
<dbReference type="PANTHER" id="PTHR10926:SF0">
    <property type="entry name" value="CDC50, ISOFORM A"/>
    <property type="match status" value="1"/>
</dbReference>
<evidence type="ECO:0000256" key="1">
    <source>
        <dbReference type="ARBA" id="ARBA00004141"/>
    </source>
</evidence>
<keyword evidence="5 6" id="KW-0472">Membrane</keyword>
<comment type="subcellular location">
    <subcellularLocation>
        <location evidence="1">Membrane</location>
        <topology evidence="1">Multi-pass membrane protein</topology>
    </subcellularLocation>
</comment>
<evidence type="ECO:0000256" key="4">
    <source>
        <dbReference type="ARBA" id="ARBA00022989"/>
    </source>
</evidence>
<evidence type="ECO:0000256" key="2">
    <source>
        <dbReference type="ARBA" id="ARBA00009457"/>
    </source>
</evidence>
<evidence type="ECO:0000256" key="6">
    <source>
        <dbReference type="PIRNR" id="PIRNR015840"/>
    </source>
</evidence>
<evidence type="ECO:0000256" key="3">
    <source>
        <dbReference type="ARBA" id="ARBA00022692"/>
    </source>
</evidence>
<dbReference type="Pfam" id="PF03381">
    <property type="entry name" value="CDC50"/>
    <property type="match status" value="1"/>
</dbReference>
<keyword evidence="4 8" id="KW-1133">Transmembrane helix</keyword>
<dbReference type="PIRSF" id="PIRSF015840">
    <property type="entry name" value="DUF284_TM_euk"/>
    <property type="match status" value="1"/>
</dbReference>
<organism evidence="9 10">
    <name type="scientific">Dactylonectria macrodidyma</name>
    <dbReference type="NCBI Taxonomy" id="307937"/>
    <lineage>
        <taxon>Eukaryota</taxon>
        <taxon>Fungi</taxon>
        <taxon>Dikarya</taxon>
        <taxon>Ascomycota</taxon>
        <taxon>Pezizomycotina</taxon>
        <taxon>Sordariomycetes</taxon>
        <taxon>Hypocreomycetidae</taxon>
        <taxon>Hypocreales</taxon>
        <taxon>Nectriaceae</taxon>
        <taxon>Dactylonectria</taxon>
    </lineage>
</organism>
<proteinExistence type="inferred from homology"/>
<dbReference type="AlphaFoldDB" id="A0A9P9EGC9"/>
<comment type="similarity">
    <text evidence="2 6">Belongs to the CDC50/LEM3 family.</text>
</comment>